<comment type="caution">
    <text evidence="1">The sequence shown here is derived from an EMBL/GenBank/DDBJ whole genome shotgun (WGS) entry which is preliminary data.</text>
</comment>
<keyword evidence="2" id="KW-1185">Reference proteome</keyword>
<name>A0A7W9IEI8_9ACTN</name>
<evidence type="ECO:0000313" key="1">
    <source>
        <dbReference type="EMBL" id="MBB5818618.1"/>
    </source>
</evidence>
<dbReference type="EMBL" id="JACHMP010000001">
    <property type="protein sequence ID" value="MBB5818618.1"/>
    <property type="molecule type" value="Genomic_DNA"/>
</dbReference>
<sequence>MTAMWIVLAAARRSRAAAMTVIPADVPLPDAGLAVTFAGHLHAIRCRRGLYGACVTSPVAPPLPGPHLCRVPHPVTVEGPERTWRDTVVWEAMTTDRFHAWHSGGFVDLGELEARLPHPLTLRGAIRDGTLPDTPQALLLRNLLRTRYLSIRLVLQHPHVFNPLIDLMEAS</sequence>
<organism evidence="1 2">
    <name type="scientific">Streptosporangium becharense</name>
    <dbReference type="NCBI Taxonomy" id="1816182"/>
    <lineage>
        <taxon>Bacteria</taxon>
        <taxon>Bacillati</taxon>
        <taxon>Actinomycetota</taxon>
        <taxon>Actinomycetes</taxon>
        <taxon>Streptosporangiales</taxon>
        <taxon>Streptosporangiaceae</taxon>
        <taxon>Streptosporangium</taxon>
    </lineage>
</organism>
<protein>
    <submittedName>
        <fullName evidence="1">Uncharacterized protein</fullName>
    </submittedName>
</protein>
<proteinExistence type="predicted"/>
<dbReference type="Proteomes" id="UP000540685">
    <property type="component" value="Unassembled WGS sequence"/>
</dbReference>
<gene>
    <name evidence="1" type="ORF">F4562_001680</name>
</gene>
<accession>A0A7W9IEI8</accession>
<reference evidence="1 2" key="1">
    <citation type="submission" date="2020-08" db="EMBL/GenBank/DDBJ databases">
        <title>Sequencing the genomes of 1000 actinobacteria strains.</title>
        <authorList>
            <person name="Klenk H.-P."/>
        </authorList>
    </citation>
    <scope>NUCLEOTIDE SEQUENCE [LARGE SCALE GENOMIC DNA]</scope>
    <source>
        <strain evidence="1 2">DSM 46887</strain>
    </source>
</reference>
<dbReference type="AlphaFoldDB" id="A0A7W9IEI8"/>
<evidence type="ECO:0000313" key="2">
    <source>
        <dbReference type="Proteomes" id="UP000540685"/>
    </source>
</evidence>
<dbReference type="RefSeq" id="WP_184542257.1">
    <property type="nucleotide sequence ID" value="NZ_JACHMP010000001.1"/>
</dbReference>